<proteinExistence type="predicted"/>
<accession>A0A1S3K0R5</accession>
<dbReference type="OrthoDB" id="2405035at2759"/>
<gene>
    <name evidence="2" type="primary">LOC106177666</name>
</gene>
<keyword evidence="1" id="KW-1185">Reference proteome</keyword>
<evidence type="ECO:0000313" key="1">
    <source>
        <dbReference type="Proteomes" id="UP000085678"/>
    </source>
</evidence>
<dbReference type="Proteomes" id="UP000085678">
    <property type="component" value="Unplaced"/>
</dbReference>
<reference evidence="2" key="1">
    <citation type="submission" date="2025-08" db="UniProtKB">
        <authorList>
            <consortium name="RefSeq"/>
        </authorList>
    </citation>
    <scope>IDENTIFICATION</scope>
    <source>
        <tissue evidence="2">Gonads</tissue>
    </source>
</reference>
<protein>
    <submittedName>
        <fullName evidence="2">Uncharacterized protein LOC106177666</fullName>
    </submittedName>
</protein>
<dbReference type="AlphaFoldDB" id="A0A1S3K0R5"/>
<dbReference type="GeneID" id="106177666"/>
<dbReference type="InParanoid" id="A0A1S3K0R5"/>
<sequence length="338" mass="38244">MTEYTDELEMQHKLLEEFQSVTLSQAYYKIWCALSEGMNEGNIKFHGQNIDSKLWDVLNQSEICSPVRIMDFGGGDGETMAPIYRKLDVLNKEMIISVEEPHKGSLREYIKLIENIGKASIDIAYPGPLKNYLGHTVQYLRALKAYPQQLQDRVLAVHVLYHLTSIFDEPFVPYENMKQSISAMYAILKPGGQMVIVLDKNEDDLLGAASLKCSEVLFPHKLKNHKLLFEVWHDLLFTGGIADVLNASFPMFKATIQLEEVVRQVFLPTLAEVGTAVSIGCLIGLCDGQSPFDQRILQSCMDYVKTDGYKHGLYHDSGGMWCFPLKNHYIAIKKVVNT</sequence>
<organism evidence="1 2">
    <name type="scientific">Lingula anatina</name>
    <name type="common">Brachiopod</name>
    <name type="synonym">Lingula unguis</name>
    <dbReference type="NCBI Taxonomy" id="7574"/>
    <lineage>
        <taxon>Eukaryota</taxon>
        <taxon>Metazoa</taxon>
        <taxon>Spiralia</taxon>
        <taxon>Lophotrochozoa</taxon>
        <taxon>Brachiopoda</taxon>
        <taxon>Linguliformea</taxon>
        <taxon>Lingulata</taxon>
        <taxon>Lingulida</taxon>
        <taxon>Linguloidea</taxon>
        <taxon>Lingulidae</taxon>
        <taxon>Lingula</taxon>
    </lineage>
</organism>
<dbReference type="SUPFAM" id="SSF53335">
    <property type="entry name" value="S-adenosyl-L-methionine-dependent methyltransferases"/>
    <property type="match status" value="1"/>
</dbReference>
<dbReference type="RefSeq" id="XP_013415959.1">
    <property type="nucleotide sequence ID" value="XM_013560505.1"/>
</dbReference>
<dbReference type="Gene3D" id="3.40.50.150">
    <property type="entry name" value="Vaccinia Virus protein VP39"/>
    <property type="match status" value="1"/>
</dbReference>
<evidence type="ECO:0000313" key="2">
    <source>
        <dbReference type="RefSeq" id="XP_013415959.1"/>
    </source>
</evidence>
<dbReference type="InterPro" id="IPR029063">
    <property type="entry name" value="SAM-dependent_MTases_sf"/>
</dbReference>
<dbReference type="KEGG" id="lak:106177666"/>
<name>A0A1S3K0R5_LINAN</name>